<evidence type="ECO:0000313" key="2">
    <source>
        <dbReference type="Proteomes" id="UP000501690"/>
    </source>
</evidence>
<protein>
    <submittedName>
        <fullName evidence="1">Uncharacterized protein</fullName>
    </submittedName>
</protein>
<keyword evidence="2" id="KW-1185">Reference proteome</keyword>
<name>A0A4D6L3K1_VIGUN</name>
<accession>A0A4D6L3K1</accession>
<evidence type="ECO:0000313" key="1">
    <source>
        <dbReference type="EMBL" id="QCD83066.1"/>
    </source>
</evidence>
<gene>
    <name evidence="1" type="ORF">DEO72_LG2g3409</name>
</gene>
<dbReference type="AlphaFoldDB" id="A0A4D6L3K1"/>
<dbReference type="EMBL" id="CP039346">
    <property type="protein sequence ID" value="QCD83066.1"/>
    <property type="molecule type" value="Genomic_DNA"/>
</dbReference>
<sequence length="117" mass="12525">MPANISHAAAKLHGAGHVAPSVARFQTAWRGTRIARHVAPQNHQHYRHRLTELASPPDALVSEPTDAAAIAWLSKTIAKRCINTCTNPTPCLPSQPHNTTALALAPSGQPCAAKRYL</sequence>
<proteinExistence type="predicted"/>
<organism evidence="1 2">
    <name type="scientific">Vigna unguiculata</name>
    <name type="common">Cowpea</name>
    <dbReference type="NCBI Taxonomy" id="3917"/>
    <lineage>
        <taxon>Eukaryota</taxon>
        <taxon>Viridiplantae</taxon>
        <taxon>Streptophyta</taxon>
        <taxon>Embryophyta</taxon>
        <taxon>Tracheophyta</taxon>
        <taxon>Spermatophyta</taxon>
        <taxon>Magnoliopsida</taxon>
        <taxon>eudicotyledons</taxon>
        <taxon>Gunneridae</taxon>
        <taxon>Pentapetalae</taxon>
        <taxon>rosids</taxon>
        <taxon>fabids</taxon>
        <taxon>Fabales</taxon>
        <taxon>Fabaceae</taxon>
        <taxon>Papilionoideae</taxon>
        <taxon>50 kb inversion clade</taxon>
        <taxon>NPAAA clade</taxon>
        <taxon>indigoferoid/millettioid clade</taxon>
        <taxon>Phaseoleae</taxon>
        <taxon>Vigna</taxon>
    </lineage>
</organism>
<reference evidence="1 2" key="1">
    <citation type="submission" date="2019-04" db="EMBL/GenBank/DDBJ databases">
        <title>An improved genome assembly and genetic linkage map for asparagus bean, Vigna unguiculata ssp. sesquipedialis.</title>
        <authorList>
            <person name="Xia Q."/>
            <person name="Zhang R."/>
            <person name="Dong Y."/>
        </authorList>
    </citation>
    <scope>NUCLEOTIDE SEQUENCE [LARGE SCALE GENOMIC DNA]</scope>
    <source>
        <tissue evidence="1">Leaf</tissue>
    </source>
</reference>
<dbReference type="Proteomes" id="UP000501690">
    <property type="component" value="Linkage Group LG2"/>
</dbReference>